<dbReference type="GO" id="GO:0016706">
    <property type="term" value="F:2-oxoglutarate-dependent dioxygenase activity"/>
    <property type="evidence" value="ECO:0007669"/>
    <property type="project" value="UniProtKB-ARBA"/>
</dbReference>
<evidence type="ECO:0000313" key="1">
    <source>
        <dbReference type="EMBL" id="NOU93227.1"/>
    </source>
</evidence>
<sequence length="257" mass="29422">MKITKMLTPEQLNAYHENGYLVLRKVFTAQEAAVWRQESERLLSLDEYLDPNNLRVGYRKIEERSIIEKIDPVQDLSGVFQGLVNDARILAPLRDIYMDEPVLFKDKLIYKLPGVTGYTMHQDAAWWQGFPIEGLISVMVAVDGASTENGGLELFPGYHDRLRSTNGELRNMNAEEIAEIDSSKGQIVETEPGDIILFHSFTPHQSGPNMANVSRRQLYLTYSPAKNGQLYHAHYQHYCRYVTAGRIENGMTEMYFK</sequence>
<proteinExistence type="predicted"/>
<reference evidence="1" key="1">
    <citation type="submission" date="2019-10" db="EMBL/GenBank/DDBJ databases">
        <title>Description of Paenibacillus glebae sp. nov.</title>
        <authorList>
            <person name="Carlier A."/>
            <person name="Qi S."/>
        </authorList>
    </citation>
    <scope>NUCLEOTIDE SEQUENCE</scope>
    <source>
        <strain evidence="1">LMG 31456</strain>
    </source>
</reference>
<dbReference type="GO" id="GO:0005506">
    <property type="term" value="F:iron ion binding"/>
    <property type="evidence" value="ECO:0007669"/>
    <property type="project" value="UniProtKB-ARBA"/>
</dbReference>
<dbReference type="AlphaFoldDB" id="A0A972GSU9"/>
<dbReference type="Pfam" id="PF05721">
    <property type="entry name" value="PhyH"/>
    <property type="match status" value="1"/>
</dbReference>
<evidence type="ECO:0000313" key="2">
    <source>
        <dbReference type="Proteomes" id="UP000641588"/>
    </source>
</evidence>
<dbReference type="RefSeq" id="WP_171651429.1">
    <property type="nucleotide sequence ID" value="NZ_WHOD01000045.1"/>
</dbReference>
<dbReference type="Gene3D" id="2.60.120.620">
    <property type="entry name" value="q2cbj1_9rhob like domain"/>
    <property type="match status" value="1"/>
</dbReference>
<organism evidence="1 2">
    <name type="scientific">Paenibacillus foliorum</name>
    <dbReference type="NCBI Taxonomy" id="2654974"/>
    <lineage>
        <taxon>Bacteria</taxon>
        <taxon>Bacillati</taxon>
        <taxon>Bacillota</taxon>
        <taxon>Bacilli</taxon>
        <taxon>Bacillales</taxon>
        <taxon>Paenibacillaceae</taxon>
        <taxon>Paenibacillus</taxon>
    </lineage>
</organism>
<protein>
    <recommendedName>
        <fullName evidence="3">Phytanoyl-CoA dioxygenase</fullName>
    </recommendedName>
</protein>
<accession>A0A972GSU9</accession>
<dbReference type="EMBL" id="WHOD01000045">
    <property type="protein sequence ID" value="NOU93227.1"/>
    <property type="molecule type" value="Genomic_DNA"/>
</dbReference>
<dbReference type="PANTHER" id="PTHR20883">
    <property type="entry name" value="PHYTANOYL-COA DIOXYGENASE DOMAIN CONTAINING 1"/>
    <property type="match status" value="1"/>
</dbReference>
<name>A0A972GSU9_9BACL</name>
<dbReference type="InterPro" id="IPR008775">
    <property type="entry name" value="Phytyl_CoA_dOase-like"/>
</dbReference>
<dbReference type="Proteomes" id="UP000641588">
    <property type="component" value="Unassembled WGS sequence"/>
</dbReference>
<comment type="caution">
    <text evidence="1">The sequence shown here is derived from an EMBL/GenBank/DDBJ whole genome shotgun (WGS) entry which is preliminary data.</text>
</comment>
<evidence type="ECO:0008006" key="3">
    <source>
        <dbReference type="Google" id="ProtNLM"/>
    </source>
</evidence>
<dbReference type="SUPFAM" id="SSF51197">
    <property type="entry name" value="Clavaminate synthase-like"/>
    <property type="match status" value="1"/>
</dbReference>
<keyword evidence="2" id="KW-1185">Reference proteome</keyword>
<dbReference type="PANTHER" id="PTHR20883:SF48">
    <property type="entry name" value="ECTOINE DIOXYGENASE"/>
    <property type="match status" value="1"/>
</dbReference>
<gene>
    <name evidence="1" type="ORF">GC093_08335</name>
</gene>